<protein>
    <submittedName>
        <fullName evidence="2">Nickel-dependent superoxide dismutase</fullName>
        <ecNumber evidence="2">1.15.1.1</ecNumber>
    </submittedName>
</protein>
<accession>A0A6J4HC50</accession>
<evidence type="ECO:0000313" key="2">
    <source>
        <dbReference type="EMBL" id="CAA9220390.1"/>
    </source>
</evidence>
<feature type="compositionally biased region" description="Basic residues" evidence="1">
    <location>
        <begin position="18"/>
        <end position="28"/>
    </location>
</feature>
<dbReference type="AlphaFoldDB" id="A0A6J4HC50"/>
<dbReference type="GO" id="GO:0004784">
    <property type="term" value="F:superoxide dismutase activity"/>
    <property type="evidence" value="ECO:0007669"/>
    <property type="project" value="UniProtKB-EC"/>
</dbReference>
<feature type="compositionally biased region" description="Basic residues" evidence="1">
    <location>
        <begin position="102"/>
        <end position="115"/>
    </location>
</feature>
<evidence type="ECO:0000256" key="1">
    <source>
        <dbReference type="SAM" id="MobiDB-lite"/>
    </source>
</evidence>
<feature type="region of interest" description="Disordered" evidence="1">
    <location>
        <begin position="1"/>
        <end position="139"/>
    </location>
</feature>
<feature type="non-terminal residue" evidence="2">
    <location>
        <position position="139"/>
    </location>
</feature>
<proteinExistence type="predicted"/>
<feature type="compositionally biased region" description="Gly residues" evidence="1">
    <location>
        <begin position="33"/>
        <end position="42"/>
    </location>
</feature>
<organism evidence="2">
    <name type="scientific">uncultured Blastococcus sp</name>
    <dbReference type="NCBI Taxonomy" id="217144"/>
    <lineage>
        <taxon>Bacteria</taxon>
        <taxon>Bacillati</taxon>
        <taxon>Actinomycetota</taxon>
        <taxon>Actinomycetes</taxon>
        <taxon>Geodermatophilales</taxon>
        <taxon>Geodermatophilaceae</taxon>
        <taxon>Blastococcus</taxon>
        <taxon>environmental samples</taxon>
    </lineage>
</organism>
<gene>
    <name evidence="2" type="ORF">AVDCRST_MAG52-572</name>
</gene>
<feature type="non-terminal residue" evidence="2">
    <location>
        <position position="1"/>
    </location>
</feature>
<keyword evidence="2" id="KW-0560">Oxidoreductase</keyword>
<feature type="compositionally biased region" description="Basic and acidic residues" evidence="1">
    <location>
        <begin position="116"/>
        <end position="139"/>
    </location>
</feature>
<dbReference type="EC" id="1.15.1.1" evidence="2"/>
<feature type="compositionally biased region" description="Basic residues" evidence="1">
    <location>
        <begin position="1"/>
        <end position="11"/>
    </location>
</feature>
<dbReference type="EMBL" id="CADCTN010000034">
    <property type="protein sequence ID" value="CAA9220390.1"/>
    <property type="molecule type" value="Genomic_DNA"/>
</dbReference>
<feature type="compositionally biased region" description="Low complexity" evidence="1">
    <location>
        <begin position="92"/>
        <end position="101"/>
    </location>
</feature>
<reference evidence="2" key="1">
    <citation type="submission" date="2020-02" db="EMBL/GenBank/DDBJ databases">
        <authorList>
            <person name="Meier V. D."/>
        </authorList>
    </citation>
    <scope>NUCLEOTIDE SEQUENCE</scope>
    <source>
        <strain evidence="2">AVDCRST_MAG52</strain>
    </source>
</reference>
<name>A0A6J4HC50_9ACTN</name>
<sequence>ASHPHVLRPRRPGAGGHRALRPPLRRVRPGPGPHRGGVGQGHPGEVPGQRGPGLPHPRHPDQGAAVGPGQAPPVGALDRLLQAPALREVPPAARAVQQGHQAGRRGRRQGQHGPRRGPEAARLHRRDRQDLLGDEGRRL</sequence>